<dbReference type="RefSeq" id="WP_238225518.1">
    <property type="nucleotide sequence ID" value="NZ_BPQD01000014.1"/>
</dbReference>
<evidence type="ECO:0008006" key="3">
    <source>
        <dbReference type="Google" id="ProtNLM"/>
    </source>
</evidence>
<keyword evidence="2" id="KW-1185">Reference proteome</keyword>
<accession>A0ABT8BJ70</accession>
<dbReference type="Proteomes" id="UP001224644">
    <property type="component" value="Unassembled WGS sequence"/>
</dbReference>
<proteinExistence type="predicted"/>
<name>A0ABT8BJ70_9HYPH</name>
<protein>
    <recommendedName>
        <fullName evidence="3">Aminoglycoside phosphotransferase domain-containing protein</fullName>
    </recommendedName>
</protein>
<dbReference type="EMBL" id="JAUFPX010000012">
    <property type="protein sequence ID" value="MDN3591545.1"/>
    <property type="molecule type" value="Genomic_DNA"/>
</dbReference>
<gene>
    <name evidence="1" type="ORF">QWZ12_13105</name>
</gene>
<reference evidence="2" key="1">
    <citation type="journal article" date="2019" name="Int. J. Syst. Evol. Microbiol.">
        <title>The Global Catalogue of Microorganisms (GCM) 10K type strain sequencing project: providing services to taxonomists for standard genome sequencing and annotation.</title>
        <authorList>
            <consortium name="The Broad Institute Genomics Platform"/>
            <consortium name="The Broad Institute Genome Sequencing Center for Infectious Disease"/>
            <person name="Wu L."/>
            <person name="Ma J."/>
        </authorList>
    </citation>
    <scope>NUCLEOTIDE SEQUENCE [LARGE SCALE GENOMIC DNA]</scope>
    <source>
        <strain evidence="2">CECT 7069</strain>
    </source>
</reference>
<evidence type="ECO:0000313" key="1">
    <source>
        <dbReference type="EMBL" id="MDN3591545.1"/>
    </source>
</evidence>
<comment type="caution">
    <text evidence="1">The sequence shown here is derived from an EMBL/GenBank/DDBJ whole genome shotgun (WGS) entry which is preliminary data.</text>
</comment>
<evidence type="ECO:0000313" key="2">
    <source>
        <dbReference type="Proteomes" id="UP001224644"/>
    </source>
</evidence>
<sequence>MAVNDVAARIEAGKEFARILGGLVVPTRSHQWTEDGSKIALEHLCGHERLVGSVALEQVQQQHDVADVRETLCHLHRAGRIPPASMYMIAAGHGPALSGVRLCVGHVSSWVGTVIRSCGTRWLQACNAAGGFAAGMRRSVGAEWLSWVGIFRSAP</sequence>
<organism evidence="1 2">
    <name type="scientific">Methylobacterium adhaesivum</name>
    <dbReference type="NCBI Taxonomy" id="333297"/>
    <lineage>
        <taxon>Bacteria</taxon>
        <taxon>Pseudomonadati</taxon>
        <taxon>Pseudomonadota</taxon>
        <taxon>Alphaproteobacteria</taxon>
        <taxon>Hyphomicrobiales</taxon>
        <taxon>Methylobacteriaceae</taxon>
        <taxon>Methylobacterium</taxon>
    </lineage>
</organism>